<evidence type="ECO:0000259" key="10">
    <source>
        <dbReference type="PROSITE" id="PS50929"/>
    </source>
</evidence>
<evidence type="ECO:0000313" key="11">
    <source>
        <dbReference type="EMBL" id="ELP91551.1"/>
    </source>
</evidence>
<organism evidence="11 12">
    <name type="scientific">Entamoeba invadens IP1</name>
    <dbReference type="NCBI Taxonomy" id="370355"/>
    <lineage>
        <taxon>Eukaryota</taxon>
        <taxon>Amoebozoa</taxon>
        <taxon>Evosea</taxon>
        <taxon>Archamoebae</taxon>
        <taxon>Mastigamoebida</taxon>
        <taxon>Entamoebidae</taxon>
        <taxon>Entamoeba</taxon>
    </lineage>
</organism>
<keyword evidence="8 9" id="KW-0472">Membrane</keyword>
<dbReference type="PANTHER" id="PTHR24223">
    <property type="entry name" value="ATP-BINDING CASSETTE SUB-FAMILY C"/>
    <property type="match status" value="1"/>
</dbReference>
<keyword evidence="3" id="KW-0813">Transport</keyword>
<dbReference type="PANTHER" id="PTHR24223:SF456">
    <property type="entry name" value="MULTIDRUG RESISTANCE-ASSOCIATED PROTEIN LETHAL(2)03659"/>
    <property type="match status" value="1"/>
</dbReference>
<dbReference type="Pfam" id="PF00664">
    <property type="entry name" value="ABC_membrane"/>
    <property type="match status" value="1"/>
</dbReference>
<dbReference type="VEuPathDB" id="AmoebaDB:EIN_127810"/>
<evidence type="ECO:0000256" key="2">
    <source>
        <dbReference type="ARBA" id="ARBA00009726"/>
    </source>
</evidence>
<evidence type="ECO:0000256" key="6">
    <source>
        <dbReference type="ARBA" id="ARBA00022840"/>
    </source>
</evidence>
<gene>
    <name evidence="11" type="ORF">EIN_127810</name>
</gene>
<dbReference type="OrthoDB" id="6500128at2759"/>
<name>L7FN69_ENTIV</name>
<comment type="subcellular location">
    <subcellularLocation>
        <location evidence="1">Membrane</location>
        <topology evidence="1">Multi-pass membrane protein</topology>
    </subcellularLocation>
</comment>
<keyword evidence="6" id="KW-0067">ATP-binding</keyword>
<dbReference type="RefSeq" id="XP_004258322.1">
    <property type="nucleotide sequence ID" value="XM_004258274.1"/>
</dbReference>
<dbReference type="InterPro" id="IPR011527">
    <property type="entry name" value="ABC1_TM_dom"/>
</dbReference>
<keyword evidence="12" id="KW-1185">Reference proteome</keyword>
<accession>L7FN69</accession>
<feature type="transmembrane region" description="Helical" evidence="9">
    <location>
        <begin position="9"/>
        <end position="28"/>
    </location>
</feature>
<keyword evidence="7 9" id="KW-1133">Transmembrane helix</keyword>
<feature type="transmembrane region" description="Helical" evidence="9">
    <location>
        <begin position="220"/>
        <end position="248"/>
    </location>
</feature>
<dbReference type="KEGG" id="eiv:EIN_127810"/>
<sequence>MLIAIIPRLIYDVTLFIPIFAQSVMINFGTKWNDIENSESSWTNEQVAESLSWQYQKWTGAMFGLFVAIIALTSSVCGHYFTYITTVNIRDECKIAIHDATWPDLKYDDVDANYMNDMCSQVYSLWSCTLEVILSLIWLFYLVQWSACAGLLVMLISVFLNIVIAKLTVNQMKQLMIIKDTRVKLMTEVLNAIKTVKVMVWERHLHGQLHDTRKKEVKRILWVIAFRSCMNFIVWAIPTTVFFCYLFIPIII</sequence>
<dbReference type="Proteomes" id="UP000014680">
    <property type="component" value="Unassembled WGS sequence"/>
</dbReference>
<dbReference type="AlphaFoldDB" id="L7FN69"/>
<proteinExistence type="inferred from homology"/>
<reference evidence="11 12" key="1">
    <citation type="submission" date="2012-10" db="EMBL/GenBank/DDBJ databases">
        <authorList>
            <person name="Zafar N."/>
            <person name="Inman J."/>
            <person name="Hall N."/>
            <person name="Lorenzi H."/>
            <person name="Caler E."/>
        </authorList>
    </citation>
    <scope>NUCLEOTIDE SEQUENCE [LARGE SCALE GENOMIC DNA]</scope>
    <source>
        <strain evidence="11 12">IP1</strain>
    </source>
</reference>
<keyword evidence="5" id="KW-0547">Nucleotide-binding</keyword>
<dbReference type="GO" id="GO:0016020">
    <property type="term" value="C:membrane"/>
    <property type="evidence" value="ECO:0007669"/>
    <property type="project" value="UniProtKB-SubCell"/>
</dbReference>
<dbReference type="GeneID" id="14890542"/>
<evidence type="ECO:0000256" key="8">
    <source>
        <dbReference type="ARBA" id="ARBA00023136"/>
    </source>
</evidence>
<evidence type="ECO:0000256" key="9">
    <source>
        <dbReference type="SAM" id="Phobius"/>
    </source>
</evidence>
<feature type="transmembrane region" description="Helical" evidence="9">
    <location>
        <begin position="149"/>
        <end position="169"/>
    </location>
</feature>
<dbReference type="InterPro" id="IPR036640">
    <property type="entry name" value="ABC1_TM_sf"/>
</dbReference>
<feature type="domain" description="ABC transmembrane type-1" evidence="10">
    <location>
        <begin position="111"/>
        <end position="244"/>
    </location>
</feature>
<comment type="similarity">
    <text evidence="2">Belongs to the ABC transporter superfamily. ABCC family. Conjugate transporter (TC 3.A.1.208) subfamily.</text>
</comment>
<evidence type="ECO:0000256" key="5">
    <source>
        <dbReference type="ARBA" id="ARBA00022741"/>
    </source>
</evidence>
<evidence type="ECO:0000256" key="7">
    <source>
        <dbReference type="ARBA" id="ARBA00022989"/>
    </source>
</evidence>
<dbReference type="Gene3D" id="1.20.1560.10">
    <property type="entry name" value="ABC transporter type 1, transmembrane domain"/>
    <property type="match status" value="1"/>
</dbReference>
<dbReference type="SUPFAM" id="SSF90123">
    <property type="entry name" value="ABC transporter transmembrane region"/>
    <property type="match status" value="1"/>
</dbReference>
<keyword evidence="4 9" id="KW-0812">Transmembrane</keyword>
<evidence type="ECO:0000256" key="4">
    <source>
        <dbReference type="ARBA" id="ARBA00022692"/>
    </source>
</evidence>
<feature type="transmembrane region" description="Helical" evidence="9">
    <location>
        <begin position="123"/>
        <end position="143"/>
    </location>
</feature>
<evidence type="ECO:0000256" key="3">
    <source>
        <dbReference type="ARBA" id="ARBA00022448"/>
    </source>
</evidence>
<evidence type="ECO:0000313" key="12">
    <source>
        <dbReference type="Proteomes" id="UP000014680"/>
    </source>
</evidence>
<dbReference type="InterPro" id="IPR050173">
    <property type="entry name" value="ABC_transporter_C-like"/>
</dbReference>
<evidence type="ECO:0000256" key="1">
    <source>
        <dbReference type="ARBA" id="ARBA00004141"/>
    </source>
</evidence>
<dbReference type="GO" id="GO:0140359">
    <property type="term" value="F:ABC-type transporter activity"/>
    <property type="evidence" value="ECO:0007669"/>
    <property type="project" value="InterPro"/>
</dbReference>
<dbReference type="PROSITE" id="PS50929">
    <property type="entry name" value="ABC_TM1F"/>
    <property type="match status" value="1"/>
</dbReference>
<dbReference type="EMBL" id="KB206458">
    <property type="protein sequence ID" value="ELP91551.1"/>
    <property type="molecule type" value="Genomic_DNA"/>
</dbReference>
<feature type="transmembrane region" description="Helical" evidence="9">
    <location>
        <begin position="61"/>
        <end position="81"/>
    </location>
</feature>
<dbReference type="GO" id="GO:0005524">
    <property type="term" value="F:ATP binding"/>
    <property type="evidence" value="ECO:0007669"/>
    <property type="project" value="UniProtKB-KW"/>
</dbReference>
<protein>
    <submittedName>
        <fullName evidence="11">ABC transporter, putative</fullName>
    </submittedName>
</protein>